<evidence type="ECO:0000313" key="1">
    <source>
        <dbReference type="EMBL" id="GLC24330.1"/>
    </source>
</evidence>
<evidence type="ECO:0008006" key="3">
    <source>
        <dbReference type="Google" id="ProtNLM"/>
    </source>
</evidence>
<gene>
    <name evidence="1" type="ORF">rosag_08430</name>
</gene>
<sequence>MTVPVVRFTVNGVPRDAADPLADTTAGASGVGENRPYTVVYDGHCKVCGKMVGVLRGWDAHSRLLEIVPSQLPGLDTRFPWIPAAAYVSALQLVGPGGKTWAGAAAIEQLIDILPRGAWISWVFKIPFVRAIADRFYRWFARNRYRLGCGEHCALRPAT</sequence>
<dbReference type="EMBL" id="BRXS01000001">
    <property type="protein sequence ID" value="GLC24330.1"/>
    <property type="molecule type" value="Genomic_DNA"/>
</dbReference>
<proteinExistence type="predicted"/>
<keyword evidence="2" id="KW-1185">Reference proteome</keyword>
<dbReference type="InterPro" id="IPR007263">
    <property type="entry name" value="DCC1-like"/>
</dbReference>
<dbReference type="Pfam" id="PF04134">
    <property type="entry name" value="DCC1-like"/>
    <property type="match status" value="1"/>
</dbReference>
<reference evidence="1" key="1">
    <citation type="submission" date="2022-08" db="EMBL/GenBank/DDBJ databases">
        <title>Draft genome sequencing of Roseisolibacter agri AW1220.</title>
        <authorList>
            <person name="Tobiishi Y."/>
            <person name="Tonouchi A."/>
        </authorList>
    </citation>
    <scope>NUCLEOTIDE SEQUENCE</scope>
    <source>
        <strain evidence="1">AW1220</strain>
    </source>
</reference>
<accession>A0AA37QDJ2</accession>
<comment type="caution">
    <text evidence="1">The sequence shown here is derived from an EMBL/GenBank/DDBJ whole genome shotgun (WGS) entry which is preliminary data.</text>
</comment>
<evidence type="ECO:0000313" key="2">
    <source>
        <dbReference type="Proteomes" id="UP001161325"/>
    </source>
</evidence>
<dbReference type="RefSeq" id="WP_284348781.1">
    <property type="nucleotide sequence ID" value="NZ_BRXS01000001.1"/>
</dbReference>
<dbReference type="AlphaFoldDB" id="A0AA37QDJ2"/>
<protein>
    <recommendedName>
        <fullName evidence="3">DUF393 domain-containing protein</fullName>
    </recommendedName>
</protein>
<dbReference type="GO" id="GO:0015035">
    <property type="term" value="F:protein-disulfide reductase activity"/>
    <property type="evidence" value="ECO:0007669"/>
    <property type="project" value="InterPro"/>
</dbReference>
<name>A0AA37QDJ2_9BACT</name>
<dbReference type="Proteomes" id="UP001161325">
    <property type="component" value="Unassembled WGS sequence"/>
</dbReference>
<organism evidence="1 2">
    <name type="scientific">Roseisolibacter agri</name>
    <dbReference type="NCBI Taxonomy" id="2014610"/>
    <lineage>
        <taxon>Bacteria</taxon>
        <taxon>Pseudomonadati</taxon>
        <taxon>Gemmatimonadota</taxon>
        <taxon>Gemmatimonadia</taxon>
        <taxon>Gemmatimonadales</taxon>
        <taxon>Gemmatimonadaceae</taxon>
        <taxon>Roseisolibacter</taxon>
    </lineage>
</organism>